<feature type="domain" description="BTB" evidence="2">
    <location>
        <begin position="49"/>
        <end position="120"/>
    </location>
</feature>
<name>A0AAN8RIC2_9PEZI</name>
<feature type="compositionally biased region" description="Polar residues" evidence="1">
    <location>
        <begin position="176"/>
        <end position="200"/>
    </location>
</feature>
<feature type="compositionally biased region" description="Polar residues" evidence="1">
    <location>
        <begin position="303"/>
        <end position="314"/>
    </location>
</feature>
<protein>
    <recommendedName>
        <fullName evidence="2">BTB domain-containing protein</fullName>
    </recommendedName>
</protein>
<sequence length="330" mass="36535">MSPKRRICMDPPQRSNPTTPDTSLLLAENVNLSTREECIELCYRMDTFSDITFRVGNSVTGPYKVYKLHRLILGGQSSYLYSLCVKTTDPTEMIDLPGVQPYIFDHIVKWLYKAKLTNKTEDMAIIAKVYEVATNLKVKELESKCLDTLTEILAREKLKDEKGEISILDEMLIKPNQTPASNSPTVPGPLNRSNTEGTTSTHRRESKTKDFFKGVVGKVTTTTTTTAPQKDIGKDKEPGKFSTISSSLLNRAKNGMRGGQRAASQPIRTSMISHPFAASRLTAIPYSQDSGMQPFPDAKDLTEPTNGATKSPGTPRTGKKESPYRNSSAF</sequence>
<dbReference type="Gene3D" id="3.30.710.10">
    <property type="entry name" value="Potassium Channel Kv1.1, Chain A"/>
    <property type="match status" value="1"/>
</dbReference>
<reference evidence="3 4" key="1">
    <citation type="submission" date="2019-10" db="EMBL/GenBank/DDBJ databases">
        <authorList>
            <person name="Palmer J.M."/>
        </authorList>
    </citation>
    <scope>NUCLEOTIDE SEQUENCE [LARGE SCALE GENOMIC DNA]</scope>
    <source>
        <strain evidence="3 4">TWF506</strain>
    </source>
</reference>
<dbReference type="EMBL" id="JAVHJM010000014">
    <property type="protein sequence ID" value="KAK6498175.1"/>
    <property type="molecule type" value="Genomic_DNA"/>
</dbReference>
<dbReference type="SUPFAM" id="SSF54695">
    <property type="entry name" value="POZ domain"/>
    <property type="match status" value="1"/>
</dbReference>
<dbReference type="AlphaFoldDB" id="A0AAN8RIC2"/>
<gene>
    <name evidence="3" type="ORF">TWF506_004414</name>
</gene>
<feature type="region of interest" description="Disordered" evidence="1">
    <location>
        <begin position="176"/>
        <end position="206"/>
    </location>
</feature>
<dbReference type="CDD" id="cd18186">
    <property type="entry name" value="BTB_POZ_ZBTB_KLHL-like"/>
    <property type="match status" value="1"/>
</dbReference>
<evidence type="ECO:0000313" key="3">
    <source>
        <dbReference type="EMBL" id="KAK6498175.1"/>
    </source>
</evidence>
<accession>A0AAN8RIC2</accession>
<comment type="caution">
    <text evidence="3">The sequence shown here is derived from an EMBL/GenBank/DDBJ whole genome shotgun (WGS) entry which is preliminary data.</text>
</comment>
<evidence type="ECO:0000313" key="4">
    <source>
        <dbReference type="Proteomes" id="UP001307849"/>
    </source>
</evidence>
<feature type="region of interest" description="Disordered" evidence="1">
    <location>
        <begin position="222"/>
        <end position="242"/>
    </location>
</feature>
<dbReference type="Pfam" id="PF00651">
    <property type="entry name" value="BTB"/>
    <property type="match status" value="1"/>
</dbReference>
<feature type="region of interest" description="Disordered" evidence="1">
    <location>
        <begin position="1"/>
        <end position="22"/>
    </location>
</feature>
<organism evidence="3 4">
    <name type="scientific">Arthrobotrys conoides</name>
    <dbReference type="NCBI Taxonomy" id="74498"/>
    <lineage>
        <taxon>Eukaryota</taxon>
        <taxon>Fungi</taxon>
        <taxon>Dikarya</taxon>
        <taxon>Ascomycota</taxon>
        <taxon>Pezizomycotina</taxon>
        <taxon>Orbiliomycetes</taxon>
        <taxon>Orbiliales</taxon>
        <taxon>Orbiliaceae</taxon>
        <taxon>Arthrobotrys</taxon>
    </lineage>
</organism>
<feature type="compositionally biased region" description="Polar residues" evidence="1">
    <location>
        <begin position="13"/>
        <end position="22"/>
    </location>
</feature>
<dbReference type="Proteomes" id="UP001307849">
    <property type="component" value="Unassembled WGS sequence"/>
</dbReference>
<evidence type="ECO:0000259" key="2">
    <source>
        <dbReference type="PROSITE" id="PS50097"/>
    </source>
</evidence>
<feature type="region of interest" description="Disordered" evidence="1">
    <location>
        <begin position="284"/>
        <end position="330"/>
    </location>
</feature>
<dbReference type="PROSITE" id="PS50097">
    <property type="entry name" value="BTB"/>
    <property type="match status" value="1"/>
</dbReference>
<keyword evidence="4" id="KW-1185">Reference proteome</keyword>
<dbReference type="InterPro" id="IPR000210">
    <property type="entry name" value="BTB/POZ_dom"/>
</dbReference>
<proteinExistence type="predicted"/>
<dbReference type="SMART" id="SM00225">
    <property type="entry name" value="BTB"/>
    <property type="match status" value="1"/>
</dbReference>
<dbReference type="InterPro" id="IPR011333">
    <property type="entry name" value="SKP1/BTB/POZ_sf"/>
</dbReference>
<evidence type="ECO:0000256" key="1">
    <source>
        <dbReference type="SAM" id="MobiDB-lite"/>
    </source>
</evidence>